<sequence length="81" mass="9325">MGNYKTRSEKAFNAAPDVPRCTTDLESFRLKRNHMRPPTLPRCTTRRYPDAPPDVTQNPRSVARIVEGNHHYTHLNPLSKP</sequence>
<proteinExistence type="predicted"/>
<evidence type="ECO:0000256" key="1">
    <source>
        <dbReference type="SAM" id="MobiDB-lite"/>
    </source>
</evidence>
<feature type="region of interest" description="Disordered" evidence="1">
    <location>
        <begin position="33"/>
        <end position="58"/>
    </location>
</feature>
<accession>A0AAV2CZE1</accession>
<dbReference type="AlphaFoldDB" id="A0AAV2CZE1"/>
<reference evidence="2 3" key="1">
    <citation type="submission" date="2024-04" db="EMBL/GenBank/DDBJ databases">
        <authorList>
            <person name="Fracassetti M."/>
        </authorList>
    </citation>
    <scope>NUCLEOTIDE SEQUENCE [LARGE SCALE GENOMIC DNA]</scope>
</reference>
<evidence type="ECO:0000313" key="3">
    <source>
        <dbReference type="Proteomes" id="UP001497516"/>
    </source>
</evidence>
<keyword evidence="3" id="KW-1185">Reference proteome</keyword>
<gene>
    <name evidence="2" type="ORF">LTRI10_LOCUS9260</name>
</gene>
<organism evidence="2 3">
    <name type="scientific">Linum trigynum</name>
    <dbReference type="NCBI Taxonomy" id="586398"/>
    <lineage>
        <taxon>Eukaryota</taxon>
        <taxon>Viridiplantae</taxon>
        <taxon>Streptophyta</taxon>
        <taxon>Embryophyta</taxon>
        <taxon>Tracheophyta</taxon>
        <taxon>Spermatophyta</taxon>
        <taxon>Magnoliopsida</taxon>
        <taxon>eudicotyledons</taxon>
        <taxon>Gunneridae</taxon>
        <taxon>Pentapetalae</taxon>
        <taxon>rosids</taxon>
        <taxon>fabids</taxon>
        <taxon>Malpighiales</taxon>
        <taxon>Linaceae</taxon>
        <taxon>Linum</taxon>
    </lineage>
</organism>
<protein>
    <submittedName>
        <fullName evidence="2">Uncharacterized protein</fullName>
    </submittedName>
</protein>
<name>A0AAV2CZE1_9ROSI</name>
<dbReference type="Proteomes" id="UP001497516">
    <property type="component" value="Chromosome 10"/>
</dbReference>
<dbReference type="EMBL" id="OZ034814">
    <property type="protein sequence ID" value="CAL1362009.1"/>
    <property type="molecule type" value="Genomic_DNA"/>
</dbReference>
<evidence type="ECO:0000313" key="2">
    <source>
        <dbReference type="EMBL" id="CAL1362009.1"/>
    </source>
</evidence>